<accession>M1NND4</accession>
<dbReference type="HOGENOM" id="CLU_090941_1_0_11"/>
<keyword evidence="1" id="KW-0472">Membrane</keyword>
<dbReference type="RefSeq" id="WP_015401292.1">
    <property type="nucleotide sequence ID" value="NC_020302.1"/>
</dbReference>
<keyword evidence="3" id="KW-1185">Reference proteome</keyword>
<keyword evidence="1" id="KW-1133">Transmembrane helix</keyword>
<gene>
    <name evidence="2" type="ORF">A605_09355</name>
</gene>
<evidence type="ECO:0000256" key="1">
    <source>
        <dbReference type="SAM" id="Phobius"/>
    </source>
</evidence>
<dbReference type="PATRIC" id="fig|1121362.3.peg.1889"/>
<dbReference type="OrthoDB" id="4424197at2"/>
<dbReference type="EMBL" id="CP003697">
    <property type="protein sequence ID" value="AGF72873.1"/>
    <property type="molecule type" value="Genomic_DNA"/>
</dbReference>
<evidence type="ECO:0000313" key="3">
    <source>
        <dbReference type="Proteomes" id="UP000011723"/>
    </source>
</evidence>
<organism evidence="2 3">
    <name type="scientific">Corynebacterium halotolerans YIM 70093 = DSM 44683</name>
    <dbReference type="NCBI Taxonomy" id="1121362"/>
    <lineage>
        <taxon>Bacteria</taxon>
        <taxon>Bacillati</taxon>
        <taxon>Actinomycetota</taxon>
        <taxon>Actinomycetes</taxon>
        <taxon>Mycobacteriales</taxon>
        <taxon>Corynebacteriaceae</taxon>
        <taxon>Corynebacterium</taxon>
    </lineage>
</organism>
<dbReference type="KEGG" id="chn:A605_09355"/>
<evidence type="ECO:0000313" key="2">
    <source>
        <dbReference type="EMBL" id="AGF72873.1"/>
    </source>
</evidence>
<dbReference type="STRING" id="1121362.A605_09355"/>
<keyword evidence="1" id="KW-0812">Transmembrane</keyword>
<dbReference type="Proteomes" id="UP000011723">
    <property type="component" value="Chromosome"/>
</dbReference>
<dbReference type="AlphaFoldDB" id="M1NND4"/>
<sequence length="191" mass="20453">MTDPADRIRKIVAVVAVVALAALLIVGIFDDRTAKPMPPNGDTLGMDAGESFDDYRRRAADSLAAAPADEEAFALVTFTDPLSPAEAEEVLEPVGRVNAMIIELASPFPLPEPVEGETRADVFHRELDRIAHSLSGVGNVPVPEHLDAVIIWDTGEVLRGVAEDEDVAAVEALPPDAAWGRFGVRPVEVER</sequence>
<feature type="transmembrane region" description="Helical" evidence="1">
    <location>
        <begin position="12"/>
        <end position="29"/>
    </location>
</feature>
<name>M1NND4_9CORY</name>
<protein>
    <submittedName>
        <fullName evidence="2">Uncharacterized protein</fullName>
    </submittedName>
</protein>
<proteinExistence type="predicted"/>
<reference evidence="2 3" key="1">
    <citation type="journal article" date="2012" name="Stand. Genomic Sci.">
        <title>Genome sequence of the halotolerant bacterium Corynebacterium halotolerans type strain YIM 70093(T) (= DSM 44683(T)).</title>
        <authorList>
            <person name="Ruckert C."/>
            <person name="Albersmeier A."/>
            <person name="Al-Dilaimi A."/>
            <person name="Niehaus K."/>
            <person name="Szczepanowski R."/>
            <person name="Kalinowski J."/>
        </authorList>
    </citation>
    <scope>NUCLEOTIDE SEQUENCE [LARGE SCALE GENOMIC DNA]</scope>
    <source>
        <strain evidence="2">YIM 70093</strain>
    </source>
</reference>
<dbReference type="eggNOG" id="ENOG503497V">
    <property type="taxonomic scope" value="Bacteria"/>
</dbReference>